<organism evidence="2 3">
    <name type="scientific">Phenylobacterium kunshanense</name>
    <dbReference type="NCBI Taxonomy" id="1445034"/>
    <lineage>
        <taxon>Bacteria</taxon>
        <taxon>Pseudomonadati</taxon>
        <taxon>Pseudomonadota</taxon>
        <taxon>Alphaproteobacteria</taxon>
        <taxon>Caulobacterales</taxon>
        <taxon>Caulobacteraceae</taxon>
        <taxon>Phenylobacterium</taxon>
    </lineage>
</organism>
<gene>
    <name evidence="2" type="ORF">DJ019_09565</name>
</gene>
<comment type="caution">
    <text evidence="2">The sequence shown here is derived from an EMBL/GenBank/DDBJ whole genome shotgun (WGS) entry which is preliminary data.</text>
</comment>
<name>A0A328BIL8_9CAUL</name>
<evidence type="ECO:0000313" key="2">
    <source>
        <dbReference type="EMBL" id="RAK66479.1"/>
    </source>
</evidence>
<dbReference type="Proteomes" id="UP000249524">
    <property type="component" value="Unassembled WGS sequence"/>
</dbReference>
<dbReference type="EMBL" id="QFYS01000003">
    <property type="protein sequence ID" value="RAK66479.1"/>
    <property type="molecule type" value="Genomic_DNA"/>
</dbReference>
<evidence type="ECO:0000313" key="3">
    <source>
        <dbReference type="Proteomes" id="UP000249524"/>
    </source>
</evidence>
<evidence type="ECO:0000256" key="1">
    <source>
        <dbReference type="SAM" id="MobiDB-lite"/>
    </source>
</evidence>
<dbReference type="RefSeq" id="WP_111275788.1">
    <property type="nucleotide sequence ID" value="NZ_QFYS01000003.1"/>
</dbReference>
<keyword evidence="3" id="KW-1185">Reference proteome</keyword>
<dbReference type="AlphaFoldDB" id="A0A328BIL8"/>
<sequence>MLTILAAIAAIAAAPPPTQPTEVPPPKPPGAEQGAKSRPDGKPASVCTVKKVGKILGHEVTHKKCVDPKPAQPSST</sequence>
<proteinExistence type="predicted"/>
<feature type="region of interest" description="Disordered" evidence="1">
    <location>
        <begin position="13"/>
        <end position="45"/>
    </location>
</feature>
<protein>
    <submittedName>
        <fullName evidence="2">Uncharacterized protein</fullName>
    </submittedName>
</protein>
<accession>A0A328BIL8</accession>
<reference evidence="2 3" key="1">
    <citation type="submission" date="2018-05" db="EMBL/GenBank/DDBJ databases">
        <authorList>
            <person name="Lanie J.A."/>
            <person name="Ng W.-L."/>
            <person name="Kazmierczak K.M."/>
            <person name="Andrzejewski T.M."/>
            <person name="Davidsen T.M."/>
            <person name="Wayne K.J."/>
            <person name="Tettelin H."/>
            <person name="Glass J.I."/>
            <person name="Rusch D."/>
            <person name="Podicherti R."/>
            <person name="Tsui H.-C.T."/>
            <person name="Winkler M.E."/>
        </authorList>
    </citation>
    <scope>NUCLEOTIDE SEQUENCE [LARGE SCALE GENOMIC DNA]</scope>
    <source>
        <strain evidence="2 3">BUT-10</strain>
    </source>
</reference>
<feature type="compositionally biased region" description="Pro residues" evidence="1">
    <location>
        <begin position="14"/>
        <end position="29"/>
    </location>
</feature>